<dbReference type="Pfam" id="PF01826">
    <property type="entry name" value="TIL"/>
    <property type="match status" value="2"/>
</dbReference>
<dbReference type="PROSITE" id="PS51233">
    <property type="entry name" value="VWFD"/>
    <property type="match status" value="3"/>
</dbReference>
<dbReference type="SUPFAM" id="SSF57567">
    <property type="entry name" value="Serine protease inhibitors"/>
    <property type="match status" value="4"/>
</dbReference>
<protein>
    <submittedName>
        <fullName evidence="6">Putative mucin-2</fullName>
    </submittedName>
</protein>
<dbReference type="Pfam" id="PF00094">
    <property type="entry name" value="VWD"/>
    <property type="match status" value="3"/>
</dbReference>
<keyword evidence="2" id="KW-1015">Disulfide bond</keyword>
<organism evidence="6 7">
    <name type="scientific">Stichopus japonicus</name>
    <name type="common">Sea cucumber</name>
    <dbReference type="NCBI Taxonomy" id="307972"/>
    <lineage>
        <taxon>Eukaryota</taxon>
        <taxon>Metazoa</taxon>
        <taxon>Echinodermata</taxon>
        <taxon>Eleutherozoa</taxon>
        <taxon>Echinozoa</taxon>
        <taxon>Holothuroidea</taxon>
        <taxon>Aspidochirotacea</taxon>
        <taxon>Aspidochirotida</taxon>
        <taxon>Stichopodidae</taxon>
        <taxon>Apostichopus</taxon>
    </lineage>
</organism>
<dbReference type="InterPro" id="IPR002919">
    <property type="entry name" value="TIL_dom"/>
</dbReference>
<dbReference type="SMART" id="SM00216">
    <property type="entry name" value="VWD"/>
    <property type="match status" value="3"/>
</dbReference>
<reference evidence="6 7" key="1">
    <citation type="journal article" date="2017" name="PLoS Biol.">
        <title>The sea cucumber genome provides insights into morphological evolution and visceral regeneration.</title>
        <authorList>
            <person name="Zhang X."/>
            <person name="Sun L."/>
            <person name="Yuan J."/>
            <person name="Sun Y."/>
            <person name="Gao Y."/>
            <person name="Zhang L."/>
            <person name="Li S."/>
            <person name="Dai H."/>
            <person name="Hamel J.F."/>
            <person name="Liu C."/>
            <person name="Yu Y."/>
            <person name="Liu S."/>
            <person name="Lin W."/>
            <person name="Guo K."/>
            <person name="Jin S."/>
            <person name="Xu P."/>
            <person name="Storey K.B."/>
            <person name="Huan P."/>
            <person name="Zhang T."/>
            <person name="Zhou Y."/>
            <person name="Zhang J."/>
            <person name="Lin C."/>
            <person name="Li X."/>
            <person name="Xing L."/>
            <person name="Huo D."/>
            <person name="Sun M."/>
            <person name="Wang L."/>
            <person name="Mercier A."/>
            <person name="Li F."/>
            <person name="Yang H."/>
            <person name="Xiang J."/>
        </authorList>
    </citation>
    <scope>NUCLEOTIDE SEQUENCE [LARGE SCALE GENOMIC DNA]</scope>
    <source>
        <strain evidence="6">Shaxun</strain>
        <tissue evidence="6">Muscle</tissue>
    </source>
</reference>
<dbReference type="Gene3D" id="2.10.25.10">
    <property type="entry name" value="Laminin"/>
    <property type="match status" value="4"/>
</dbReference>
<comment type="caution">
    <text evidence="6">The sequence shown here is derived from an EMBL/GenBank/DDBJ whole genome shotgun (WGS) entry which is preliminary data.</text>
</comment>
<evidence type="ECO:0000256" key="2">
    <source>
        <dbReference type="ARBA" id="ARBA00023157"/>
    </source>
</evidence>
<dbReference type="PANTHER" id="PTHR11339">
    <property type="entry name" value="EXTRACELLULAR MATRIX GLYCOPROTEIN RELATED"/>
    <property type="match status" value="1"/>
</dbReference>
<dbReference type="PANTHER" id="PTHR11339:SF393">
    <property type="entry name" value="VWFD DOMAIN-CONTAINING PROTEIN"/>
    <property type="match status" value="1"/>
</dbReference>
<keyword evidence="1" id="KW-0677">Repeat</keyword>
<accession>A0A2G8K5Z4</accession>
<evidence type="ECO:0000313" key="7">
    <source>
        <dbReference type="Proteomes" id="UP000230750"/>
    </source>
</evidence>
<dbReference type="STRING" id="307972.A0A2G8K5Z4"/>
<dbReference type="SUPFAM" id="SSF57603">
    <property type="entry name" value="FnI-like domain"/>
    <property type="match status" value="1"/>
</dbReference>
<proteinExistence type="predicted"/>
<dbReference type="Pfam" id="PF08742">
    <property type="entry name" value="C8"/>
    <property type="match status" value="3"/>
</dbReference>
<feature type="compositionally biased region" description="Low complexity" evidence="4">
    <location>
        <begin position="1207"/>
        <end position="1246"/>
    </location>
</feature>
<dbReference type="CDD" id="cd19941">
    <property type="entry name" value="TIL"/>
    <property type="match status" value="4"/>
</dbReference>
<feature type="domain" description="VWFD" evidence="5">
    <location>
        <begin position="415"/>
        <end position="591"/>
    </location>
</feature>
<sequence>MHPGVSRSANNPHNIYRRQADLEVSTAMLYPHCQIWSQRNYRTFDGLTYISDGTCEVILIKIDDLFSINTINDVNCSRPETGDCTRKVKFDFLFETIDPIYLLPESEGGGAFRAGEMLTLPFYDSTLGIVIIPMNNYIVVELGHYGLSLLYDCDNYISIVALDISLIENSAQGLCGNIDGDPTNDLQHRYGETTETSSITFYTNTWIVGECIGESDMPLCTDIVSGLPLLLDPTIADRKVSAEAQCDYLKDASIFGPCHSIEGLVLQEYLDACYADVCARDYEYLDGAACSSIAAYVQECSRHFGGPPGVDWRTDEICPFTCPDGLEYMACPSACNDNSCNSVLHCDIDNNMGCVEGCRCPDDQFLKDGVCTSKEECPCEHLGESIPAGGVITDDCNTCECSSGKLQCTTDICAATCTVAGDPHYRTFDNKQYNFQGECMYTLLTDCWNEWEYDTEYAIRAENAICGTRGYSCIKAVSIEYGSKTVRLGRGHAVTLDGDIISSFPHLISDIYIDVATESSSVVHLGNGVSIMWDGNTRLEIHVQPSHYNHTCGLCGTFTLNQNDDYFTAAGDTESNPQSFGNKWKYGSACQDVSITGSADSCSINTQRRALATSECSVLQSEPFTACHAKVSPATYISNCKLDVCSCKLKENCHCHMIAEYASECWRKGVAIDWRNVSSQCAIDSCEADGLRYTQCLESCQSSCAARSFSSAYLCHDVCIEGCVCPEGLIRGITGNCIQPDDCECEFEGEMFLPGESRMERCGFCTCHNGGWTCELDEDCEEATCGENQEYVACLSPCPKTCDNVNDYAGCYIDYDNCSGGCQCQGDKMLHNGKCIPISSCPCYHGGLTYQVGDSVKQTACRECTCSEDGWTCDNLEHCIGSCVAWGDPHFKTFDSRTYDFQGDCEYILTETVQGAAVAPFHIIVKSIPCGSSGVTCTKSIALTIGDPLDAETVFLVKGRDVPKTDYPFSNFRVETVGSYVFVFTSIGITLMWDKGTFLEVQIAPQYKGQVQGLCGNYDDNADNDFMTRSGGQASDDAILFSNGWKVHEYCADPPRIDDACSLNPHRRAWAYRRCNELKSDRFKNCHAKVDVAGFYDKCVYDACGCDMGGDCDCLCTAIATYAYECNKFGVPVEWRRQDVCPIQCEECERYDPCISPCDFDCALLDLGNGEGGCNYTCVEGCTCPPGQYYRDGECVQDCEVFTTTPQPTTTEISTTTEESTTSPPVTTEETTTSPPTTEETTTSPPQRRRPQPHRRVPLVLRQLLKHHQRFVSSTPFILRL</sequence>
<keyword evidence="7" id="KW-1185">Reference proteome</keyword>
<name>A0A2G8K5Z4_STIJA</name>
<evidence type="ECO:0000256" key="4">
    <source>
        <dbReference type="SAM" id="MobiDB-lite"/>
    </source>
</evidence>
<gene>
    <name evidence="6" type="ORF">BSL78_19716</name>
</gene>
<dbReference type="GO" id="GO:0005615">
    <property type="term" value="C:extracellular space"/>
    <property type="evidence" value="ECO:0007669"/>
    <property type="project" value="TreeGrafter"/>
</dbReference>
<dbReference type="InterPro" id="IPR001007">
    <property type="entry name" value="VWF_dom"/>
</dbReference>
<evidence type="ECO:0000313" key="6">
    <source>
        <dbReference type="EMBL" id="PIK43430.1"/>
    </source>
</evidence>
<dbReference type="InterPro" id="IPR001846">
    <property type="entry name" value="VWF_type-D"/>
</dbReference>
<dbReference type="GO" id="GO:0031012">
    <property type="term" value="C:extracellular matrix"/>
    <property type="evidence" value="ECO:0007669"/>
    <property type="project" value="TreeGrafter"/>
</dbReference>
<feature type="domain" description="VWFD" evidence="5">
    <location>
        <begin position="31"/>
        <end position="221"/>
    </location>
</feature>
<evidence type="ECO:0000259" key="5">
    <source>
        <dbReference type="PROSITE" id="PS51233"/>
    </source>
</evidence>
<evidence type="ECO:0000256" key="3">
    <source>
        <dbReference type="ARBA" id="ARBA00023180"/>
    </source>
</evidence>
<dbReference type="EMBL" id="MRZV01000851">
    <property type="protein sequence ID" value="PIK43430.1"/>
    <property type="molecule type" value="Genomic_DNA"/>
</dbReference>
<feature type="domain" description="VWFD" evidence="5">
    <location>
        <begin position="881"/>
        <end position="1052"/>
    </location>
</feature>
<dbReference type="InterPro" id="IPR036084">
    <property type="entry name" value="Ser_inhib-like_sf"/>
</dbReference>
<dbReference type="SMART" id="SM00832">
    <property type="entry name" value="C8"/>
    <property type="match status" value="3"/>
</dbReference>
<keyword evidence="3" id="KW-0325">Glycoprotein</keyword>
<dbReference type="InterPro" id="IPR050780">
    <property type="entry name" value="Mucin_vWF_Thrombospondin_sf"/>
</dbReference>
<dbReference type="SMART" id="SM00215">
    <property type="entry name" value="VWC_out"/>
    <property type="match status" value="2"/>
</dbReference>
<dbReference type="OrthoDB" id="160294at2759"/>
<feature type="region of interest" description="Disordered" evidence="4">
    <location>
        <begin position="1207"/>
        <end position="1255"/>
    </location>
</feature>
<dbReference type="InterPro" id="IPR014853">
    <property type="entry name" value="VWF/SSPO/ZAN-like_Cys-rich_dom"/>
</dbReference>
<evidence type="ECO:0000256" key="1">
    <source>
        <dbReference type="ARBA" id="ARBA00022737"/>
    </source>
</evidence>
<dbReference type="Proteomes" id="UP000230750">
    <property type="component" value="Unassembled WGS sequence"/>
</dbReference>